<sequence length="71" mass="8260">MSFSAIDRIIEEFHLLSWDDKEYVANVMIKQLAELGRERVARRAAEAKANFDKGRVKTGTIRDLYEDLEDD</sequence>
<dbReference type="AlphaFoldDB" id="A0A975BXS4"/>
<dbReference type="EMBL" id="CP061800">
    <property type="protein sequence ID" value="QTA93467.1"/>
    <property type="molecule type" value="Genomic_DNA"/>
</dbReference>
<keyword evidence="2" id="KW-1185">Reference proteome</keyword>
<dbReference type="KEGG" id="dmm:dnm_095680"/>
<evidence type="ECO:0000313" key="2">
    <source>
        <dbReference type="Proteomes" id="UP000663722"/>
    </source>
</evidence>
<protein>
    <submittedName>
        <fullName evidence="1">Uncharacterized protein</fullName>
    </submittedName>
</protein>
<dbReference type="Proteomes" id="UP000663722">
    <property type="component" value="Chromosome"/>
</dbReference>
<name>A0A975BXS4_9BACT</name>
<accession>A0A975BXS4</accession>
<gene>
    <name evidence="1" type="ORF">dnm_095680</name>
</gene>
<dbReference type="RefSeq" id="WP_207680395.1">
    <property type="nucleotide sequence ID" value="NZ_CP061800.1"/>
</dbReference>
<organism evidence="1 2">
    <name type="scientific">Desulfonema magnum</name>
    <dbReference type="NCBI Taxonomy" id="45655"/>
    <lineage>
        <taxon>Bacteria</taxon>
        <taxon>Pseudomonadati</taxon>
        <taxon>Thermodesulfobacteriota</taxon>
        <taxon>Desulfobacteria</taxon>
        <taxon>Desulfobacterales</taxon>
        <taxon>Desulfococcaceae</taxon>
        <taxon>Desulfonema</taxon>
    </lineage>
</organism>
<evidence type="ECO:0000313" key="1">
    <source>
        <dbReference type="EMBL" id="QTA93467.1"/>
    </source>
</evidence>
<proteinExistence type="predicted"/>
<reference evidence="1" key="1">
    <citation type="journal article" date="2021" name="Microb. Physiol.">
        <title>Proteogenomic Insights into the Physiology of Marine, Sulfate-Reducing, Filamentous Desulfonema limicola and Desulfonema magnum.</title>
        <authorList>
            <person name="Schnaars V."/>
            <person name="Wohlbrand L."/>
            <person name="Scheve S."/>
            <person name="Hinrichs C."/>
            <person name="Reinhardt R."/>
            <person name="Rabus R."/>
        </authorList>
    </citation>
    <scope>NUCLEOTIDE SEQUENCE</scope>
    <source>
        <strain evidence="1">4be13</strain>
    </source>
</reference>